<dbReference type="Proteomes" id="UP000057820">
    <property type="component" value="Chromosome 1"/>
</dbReference>
<dbReference type="AlphaFoldDB" id="A0A0H5NEH6"/>
<evidence type="ECO:0000313" key="2">
    <source>
        <dbReference type="Proteomes" id="UP000057820"/>
    </source>
</evidence>
<evidence type="ECO:0000313" key="1">
    <source>
        <dbReference type="EMBL" id="CRY73552.1"/>
    </source>
</evidence>
<accession>A0A0H5NEH6</accession>
<reference evidence="2" key="1">
    <citation type="submission" date="2015-03" db="EMBL/GenBank/DDBJ databases">
        <authorList>
            <consortium name="Pathogen Informatics"/>
        </authorList>
    </citation>
    <scope>NUCLEOTIDE SEQUENCE [LARGE SCALE GENOMIC DNA]</scope>
    <source>
        <strain evidence="2">NCTC11134</strain>
    </source>
</reference>
<sequence length="196" mass="21855">MSMLALIGSPVAVAALGVSAYSVYLKLREAPVPGVNVNTRRSQIVTNGEAEADVLIRAMGAAVRYEARARVWGAGNVLFKTPHHLPKMTCESDPIEVAISYPADAVTAPWVGLTWFEHYGRSVREYAVRVNMRTEEYQVWRWRNRNRLLRFGRPAGYWFTPRATADGGLQLVERDEAMGAGVSVDPESVEPHDVWK</sequence>
<gene>
    <name evidence="1" type="ORF">ERS450000_00195</name>
</gene>
<dbReference type="KEGG" id="nfr:ERS450000_00195"/>
<proteinExistence type="predicted"/>
<organism evidence="1 2">
    <name type="scientific">Nocardia farcinica</name>
    <dbReference type="NCBI Taxonomy" id="37329"/>
    <lineage>
        <taxon>Bacteria</taxon>
        <taxon>Bacillati</taxon>
        <taxon>Actinomycetota</taxon>
        <taxon>Actinomycetes</taxon>
        <taxon>Mycobacteriales</taxon>
        <taxon>Nocardiaceae</taxon>
        <taxon>Nocardia</taxon>
    </lineage>
</organism>
<protein>
    <submittedName>
        <fullName evidence="1">Uncharacterized protein</fullName>
    </submittedName>
</protein>
<dbReference type="RefSeq" id="WP_139337561.1">
    <property type="nucleotide sequence ID" value="NZ_CP031418.1"/>
</dbReference>
<dbReference type="EMBL" id="LN868938">
    <property type="protein sequence ID" value="CRY73552.1"/>
    <property type="molecule type" value="Genomic_DNA"/>
</dbReference>
<name>A0A0H5NEH6_NOCFR</name>